<dbReference type="PANTHER" id="PTHR36845">
    <property type="entry name" value="HYDROLASE, PUTATIVE (AFU_ORTHOLOGUE AFUA_7G05090)-RELATED"/>
    <property type="match status" value="1"/>
</dbReference>
<dbReference type="EMBL" id="BLJY01000008">
    <property type="protein sequence ID" value="GFF18098.1"/>
    <property type="molecule type" value="Genomic_DNA"/>
</dbReference>
<evidence type="ECO:0000256" key="1">
    <source>
        <dbReference type="ARBA" id="ARBA00022801"/>
    </source>
</evidence>
<dbReference type="GO" id="GO:0000272">
    <property type="term" value="P:polysaccharide catabolic process"/>
    <property type="evidence" value="ECO:0007669"/>
    <property type="project" value="TreeGrafter"/>
</dbReference>
<keyword evidence="4" id="KW-1185">Reference proteome</keyword>
<name>A0A5M3Z5I0_ASPTE</name>
<reference evidence="3 4" key="1">
    <citation type="submission" date="2020-01" db="EMBL/GenBank/DDBJ databases">
        <title>Aspergillus terreus IFO 6365 whole genome shotgun sequence.</title>
        <authorList>
            <person name="Kanamasa S."/>
            <person name="Takahashi H."/>
        </authorList>
    </citation>
    <scope>NUCLEOTIDE SEQUENCE [LARGE SCALE GENOMIC DNA]</scope>
    <source>
        <strain evidence="3 4">IFO 6365</strain>
    </source>
</reference>
<comment type="caution">
    <text evidence="3">The sequence shown here is derived from an EMBL/GenBank/DDBJ whole genome shotgun (WGS) entry which is preliminary data.</text>
</comment>
<dbReference type="Proteomes" id="UP000452235">
    <property type="component" value="Unassembled WGS sequence"/>
</dbReference>
<dbReference type="InterPro" id="IPR008928">
    <property type="entry name" value="6-hairpin_glycosidase_sf"/>
</dbReference>
<accession>A0A5M3Z5I0</accession>
<dbReference type="Gene3D" id="1.50.10.10">
    <property type="match status" value="2"/>
</dbReference>
<organism evidence="3 4">
    <name type="scientific">Aspergillus terreus</name>
    <dbReference type="NCBI Taxonomy" id="33178"/>
    <lineage>
        <taxon>Eukaryota</taxon>
        <taxon>Fungi</taxon>
        <taxon>Dikarya</taxon>
        <taxon>Ascomycota</taxon>
        <taxon>Pezizomycotina</taxon>
        <taxon>Eurotiomycetes</taxon>
        <taxon>Eurotiomycetidae</taxon>
        <taxon>Eurotiales</taxon>
        <taxon>Aspergillaceae</taxon>
        <taxon>Aspergillus</taxon>
        <taxon>Aspergillus subgen. Circumdati</taxon>
    </lineage>
</organism>
<keyword evidence="1 3" id="KW-0378">Hydrolase</keyword>
<evidence type="ECO:0000313" key="3">
    <source>
        <dbReference type="EMBL" id="GFF18098.1"/>
    </source>
</evidence>
<evidence type="ECO:0000313" key="4">
    <source>
        <dbReference type="Proteomes" id="UP000452235"/>
    </source>
</evidence>
<dbReference type="SUPFAM" id="SSF48208">
    <property type="entry name" value="Six-hairpin glycosidases"/>
    <property type="match status" value="1"/>
</dbReference>
<protein>
    <submittedName>
        <fullName evidence="3">Glycoside hydrolase family 88 protein</fullName>
    </submittedName>
</protein>
<dbReference type="GO" id="GO:0052757">
    <property type="term" value="F:chondroitin hydrolase activity"/>
    <property type="evidence" value="ECO:0007669"/>
    <property type="project" value="TreeGrafter"/>
</dbReference>
<dbReference type="AlphaFoldDB" id="A0A5M3Z5I0"/>
<proteinExistence type="inferred from homology"/>
<dbReference type="InterPro" id="IPR052369">
    <property type="entry name" value="UG_Glycosaminoglycan_Hydrolase"/>
</dbReference>
<sequence>MRLPHLNFLLLLSASQAWATTSGKALDRSNETRVPPPELFSETATAKIWRTAVRSLDQLPDRFPDNVPSTGKGIGKYLFSDISAWTSGFFPGSLYALLERSIKYPSHVPLPGREHAGLYKQLRSLGQTWSDPLRGQAFRTDTHDMGFLILPALRRSWELTGNLTSLQSVITAAHSLASRYDSRVNAIRSWDNLVNKRHNITDQDTNFLIIIDSMCNLDLLYYAGYHTGNQTLIDIATTHAHTVLRDIVRDDYSTFHCCNIDPETNHIKFQETVQGYKDWSTWSRYVSGTFLLLSASLTGPRGQAWGIVGYTQTYQWTKDPIFLETARGLADYFIGRLAKATHTHPYVPLWDFDAPSVEGVLPPRDTSAGMVAANGLLLLHQALHGQSPYYTKAMEIVSQTIDLSFADSGTVEIDDHDSPVFSPVGWETILMNATINNNEYASSRSNNTGLVYADYYFLQFGNLLLEMGLA</sequence>
<dbReference type="InterPro" id="IPR012341">
    <property type="entry name" value="6hp_glycosidase-like_sf"/>
</dbReference>
<gene>
    <name evidence="3" type="ORF">ATEIFO6365_0008003900</name>
</gene>
<evidence type="ECO:0000256" key="2">
    <source>
        <dbReference type="ARBA" id="ARBA00038358"/>
    </source>
</evidence>
<comment type="similarity">
    <text evidence="2">Belongs to the glycosyl hydrolase 88 family.</text>
</comment>
<dbReference type="PANTHER" id="PTHR36845:SF1">
    <property type="entry name" value="HYDROLASE, PUTATIVE (AFU_ORTHOLOGUE AFUA_7G05090)-RELATED"/>
    <property type="match status" value="1"/>
</dbReference>
<dbReference type="OrthoDB" id="2317065at2759"/>